<evidence type="ECO:0000313" key="8">
    <source>
        <dbReference type="Proteomes" id="UP000007564"/>
    </source>
</evidence>
<dbReference type="PANTHER" id="PTHR10625">
    <property type="entry name" value="HISTONE DEACETYLASE HDAC1-RELATED"/>
    <property type="match status" value="1"/>
</dbReference>
<reference evidence="7 8" key="1">
    <citation type="journal article" date="2012" name="BMC Genomics">
        <title>Comparative genomics of the classical Bordetella subspecies: the evolution and exchange of virulence-associated diversity amongst closely related pathogens.</title>
        <authorList>
            <person name="Park J."/>
            <person name="Zhang Y."/>
            <person name="Buboltz A.M."/>
            <person name="Zhang X."/>
            <person name="Schuster S.C."/>
            <person name="Ahuja U."/>
            <person name="Liu M."/>
            <person name="Miller J.F."/>
            <person name="Sebaihia M."/>
            <person name="Bentley S.D."/>
            <person name="Parkhill J."/>
            <person name="Harvill E.T."/>
        </authorList>
    </citation>
    <scope>NUCLEOTIDE SEQUENCE [LARGE SCALE GENOMIC DNA]</scope>
    <source>
        <strain evidence="7 8">253</strain>
    </source>
</reference>
<dbReference type="Proteomes" id="UP000007564">
    <property type="component" value="Chromosome"/>
</dbReference>
<dbReference type="GeneID" id="56480318"/>
<keyword evidence="5" id="KW-0862">Zinc</keyword>
<dbReference type="OrthoDB" id="9808367at2"/>
<dbReference type="GO" id="GO:0016787">
    <property type="term" value="F:hydrolase activity"/>
    <property type="evidence" value="ECO:0007669"/>
    <property type="project" value="UniProtKB-KW"/>
</dbReference>
<dbReference type="KEGG" id="bbh:BN112_2430"/>
<evidence type="ECO:0000313" key="7">
    <source>
        <dbReference type="EMBL" id="CCJ54347.1"/>
    </source>
</evidence>
<dbReference type="HOGENOM" id="CLU_007727_8_3_4"/>
<dbReference type="Gene3D" id="3.40.800.20">
    <property type="entry name" value="Histone deacetylase domain"/>
    <property type="match status" value="1"/>
</dbReference>
<evidence type="ECO:0000259" key="6">
    <source>
        <dbReference type="Pfam" id="PF00850"/>
    </source>
</evidence>
<keyword evidence="4 7" id="KW-0378">Hydrolase</keyword>
<dbReference type="AlphaFoldDB" id="A0A0C6P6V8"/>
<feature type="domain" description="Histone deacetylase" evidence="6">
    <location>
        <begin position="27"/>
        <end position="334"/>
    </location>
</feature>
<dbReference type="CDD" id="cd10001">
    <property type="entry name" value="HDAC_classII_APAH"/>
    <property type="match status" value="1"/>
</dbReference>
<dbReference type="InterPro" id="IPR037138">
    <property type="entry name" value="His_deacetylse_dom_sf"/>
</dbReference>
<accession>A0A0C6P6V8</accession>
<protein>
    <submittedName>
        <fullName evidence="7">Acetylpolyamine aminohydrolase</fullName>
    </submittedName>
</protein>
<dbReference type="InterPro" id="IPR000286">
    <property type="entry name" value="HDACs"/>
</dbReference>
<keyword evidence="3" id="KW-0479">Metal-binding</keyword>
<name>A0A0C6P6V8_BORBO</name>
<dbReference type="InterPro" id="IPR023801">
    <property type="entry name" value="His_deacetylse_dom"/>
</dbReference>
<dbReference type="InterPro" id="IPR023696">
    <property type="entry name" value="Ureohydrolase_dom_sf"/>
</dbReference>
<dbReference type="Pfam" id="PF00850">
    <property type="entry name" value="Hist_deacetyl"/>
    <property type="match status" value="1"/>
</dbReference>
<gene>
    <name evidence="7" type="primary">aphA</name>
    <name evidence="7" type="ORF">BN112_2430</name>
</gene>
<evidence type="ECO:0000256" key="3">
    <source>
        <dbReference type="ARBA" id="ARBA00022723"/>
    </source>
</evidence>
<organism evidence="7 8">
    <name type="scientific">Bordetella bronchiseptica 253</name>
    <dbReference type="NCBI Taxonomy" id="568707"/>
    <lineage>
        <taxon>Bacteria</taxon>
        <taxon>Pseudomonadati</taxon>
        <taxon>Pseudomonadota</taxon>
        <taxon>Betaproteobacteria</taxon>
        <taxon>Burkholderiales</taxon>
        <taxon>Alcaligenaceae</taxon>
        <taxon>Bordetella</taxon>
    </lineage>
</organism>
<proteinExistence type="inferred from homology"/>
<dbReference type="GO" id="GO:0004407">
    <property type="term" value="F:histone deacetylase activity"/>
    <property type="evidence" value="ECO:0007669"/>
    <property type="project" value="TreeGrafter"/>
</dbReference>
<dbReference type="GO" id="GO:0046872">
    <property type="term" value="F:metal ion binding"/>
    <property type="evidence" value="ECO:0007669"/>
    <property type="project" value="UniProtKB-KW"/>
</dbReference>
<evidence type="ECO:0000256" key="1">
    <source>
        <dbReference type="ARBA" id="ARBA00001947"/>
    </source>
</evidence>
<comment type="similarity">
    <text evidence="2">Belongs to the histone deacetylase family.</text>
</comment>
<dbReference type="PANTHER" id="PTHR10625:SF17">
    <property type="entry name" value="HISTONE DEACETYLASE 8"/>
    <property type="match status" value="1"/>
</dbReference>
<evidence type="ECO:0000256" key="5">
    <source>
        <dbReference type="ARBA" id="ARBA00022833"/>
    </source>
</evidence>
<dbReference type="RefSeq" id="WP_003808723.1">
    <property type="nucleotide sequence ID" value="NC_019382.1"/>
</dbReference>
<sequence>MKFVHSETHRRHDPQFFIVRGQITRSTEQPERADRLLAAAQRRGHERVEARDFGEAILAEVHCPRYLDFLKNGYAQWRALPGASQEITPHVHPPREESGYPVSIIGRAGFHIADTSSPMGPHTWEAALAASHSACTAAQLVIEGAPAAYSLSRPPGHHATRDRAGGFCFLNHTAVAAQWLRHHVARVAILDVDVHHGNGTQDIFYERDDVLHVSLHADPAYFYPFFTGYAQETGRGIGAGCNLNLPLPIGTDDEAFLAALRIACRRVLDFKPDVVVVALGLDTYEGDPLNAFRITTPGFARIGQAIAGLALPTVLVQEGGYLSDELGENLATFLDGFCQHHRPTATLR</sequence>
<dbReference type="EMBL" id="HE965806">
    <property type="protein sequence ID" value="CCJ54347.1"/>
    <property type="molecule type" value="Genomic_DNA"/>
</dbReference>
<evidence type="ECO:0000256" key="2">
    <source>
        <dbReference type="ARBA" id="ARBA00005947"/>
    </source>
</evidence>
<dbReference type="PRINTS" id="PR01270">
    <property type="entry name" value="HDASUPER"/>
</dbReference>
<dbReference type="GO" id="GO:0040029">
    <property type="term" value="P:epigenetic regulation of gene expression"/>
    <property type="evidence" value="ECO:0007669"/>
    <property type="project" value="TreeGrafter"/>
</dbReference>
<comment type="cofactor">
    <cofactor evidence="1">
        <name>Zn(2+)</name>
        <dbReference type="ChEBI" id="CHEBI:29105"/>
    </cofactor>
</comment>
<dbReference type="SUPFAM" id="SSF52768">
    <property type="entry name" value="Arginase/deacetylase"/>
    <property type="match status" value="1"/>
</dbReference>
<evidence type="ECO:0000256" key="4">
    <source>
        <dbReference type="ARBA" id="ARBA00022801"/>
    </source>
</evidence>